<dbReference type="GO" id="GO:0000981">
    <property type="term" value="F:DNA-binding transcription factor activity, RNA polymerase II-specific"/>
    <property type="evidence" value="ECO:0007669"/>
    <property type="project" value="InterPro"/>
</dbReference>
<dbReference type="Gene3D" id="4.10.240.10">
    <property type="entry name" value="Zn(2)-C6 fungal-type DNA-binding domain"/>
    <property type="match status" value="1"/>
</dbReference>
<dbReference type="OrthoDB" id="4525710at2759"/>
<dbReference type="InterPro" id="IPR001138">
    <property type="entry name" value="Zn2Cys6_DnaBD"/>
</dbReference>
<proteinExistence type="predicted"/>
<evidence type="ECO:0000313" key="8">
    <source>
        <dbReference type="EMBL" id="KAJ5314903.1"/>
    </source>
</evidence>
<dbReference type="Pfam" id="PF00172">
    <property type="entry name" value="Zn_clus"/>
    <property type="match status" value="1"/>
</dbReference>
<keyword evidence="2" id="KW-0805">Transcription regulation</keyword>
<accession>A0A9W9PY21</accession>
<comment type="subcellular location">
    <subcellularLocation>
        <location evidence="1">Nucleus</location>
    </subcellularLocation>
</comment>
<dbReference type="PROSITE" id="PS50048">
    <property type="entry name" value="ZN2_CY6_FUNGAL_2"/>
    <property type="match status" value="1"/>
</dbReference>
<organism evidence="8 9">
    <name type="scientific">Penicillium atrosanguineum</name>
    <dbReference type="NCBI Taxonomy" id="1132637"/>
    <lineage>
        <taxon>Eukaryota</taxon>
        <taxon>Fungi</taxon>
        <taxon>Dikarya</taxon>
        <taxon>Ascomycota</taxon>
        <taxon>Pezizomycotina</taxon>
        <taxon>Eurotiomycetes</taxon>
        <taxon>Eurotiomycetidae</taxon>
        <taxon>Eurotiales</taxon>
        <taxon>Aspergillaceae</taxon>
        <taxon>Penicillium</taxon>
    </lineage>
</organism>
<feature type="compositionally biased region" description="Polar residues" evidence="6">
    <location>
        <begin position="107"/>
        <end position="118"/>
    </location>
</feature>
<name>A0A9W9PY21_9EURO</name>
<evidence type="ECO:0000256" key="2">
    <source>
        <dbReference type="ARBA" id="ARBA00023015"/>
    </source>
</evidence>
<dbReference type="GO" id="GO:0000976">
    <property type="term" value="F:transcription cis-regulatory region binding"/>
    <property type="evidence" value="ECO:0007669"/>
    <property type="project" value="TreeGrafter"/>
</dbReference>
<dbReference type="PANTHER" id="PTHR37534:SF2">
    <property type="entry name" value="N-ACETYLTRANSFERASE DOMAIN-CONTAINING PROTEIN"/>
    <property type="match status" value="1"/>
</dbReference>
<dbReference type="InterPro" id="IPR036864">
    <property type="entry name" value="Zn2-C6_fun-type_DNA-bd_sf"/>
</dbReference>
<keyword evidence="9" id="KW-1185">Reference proteome</keyword>
<evidence type="ECO:0000313" key="9">
    <source>
        <dbReference type="Proteomes" id="UP001147746"/>
    </source>
</evidence>
<dbReference type="Proteomes" id="UP001147746">
    <property type="component" value="Unassembled WGS sequence"/>
</dbReference>
<dbReference type="PANTHER" id="PTHR37534">
    <property type="entry name" value="TRANSCRIPTIONAL ACTIVATOR PROTEIN UGA3"/>
    <property type="match status" value="1"/>
</dbReference>
<keyword evidence="3" id="KW-0238">DNA-binding</keyword>
<dbReference type="GO" id="GO:0045944">
    <property type="term" value="P:positive regulation of transcription by RNA polymerase II"/>
    <property type="evidence" value="ECO:0007669"/>
    <property type="project" value="TreeGrafter"/>
</dbReference>
<evidence type="ECO:0000256" key="6">
    <source>
        <dbReference type="SAM" id="MobiDB-lite"/>
    </source>
</evidence>
<dbReference type="CDD" id="cd00067">
    <property type="entry name" value="GAL4"/>
    <property type="match status" value="1"/>
</dbReference>
<dbReference type="EMBL" id="JAPZBO010000005">
    <property type="protein sequence ID" value="KAJ5314903.1"/>
    <property type="molecule type" value="Genomic_DNA"/>
</dbReference>
<feature type="region of interest" description="Disordered" evidence="6">
    <location>
        <begin position="82"/>
        <end position="141"/>
    </location>
</feature>
<reference evidence="8" key="1">
    <citation type="submission" date="2022-12" db="EMBL/GenBank/DDBJ databases">
        <authorList>
            <person name="Petersen C."/>
        </authorList>
    </citation>
    <scope>NUCLEOTIDE SEQUENCE</scope>
    <source>
        <strain evidence="8">IBT 21472</strain>
    </source>
</reference>
<feature type="domain" description="Zn(2)-C6 fungal-type" evidence="7">
    <location>
        <begin position="9"/>
        <end position="39"/>
    </location>
</feature>
<sequence length="553" mass="61812">MATATKSSCCDPCRLLHHKCDGDLPQCSRCARTGRACIRGQRKTRFRQVKDSGSRIRFPRNQVWLKPPPRVDFVLESGSGDDGLVAESTDDRQLDGSLPLLEKDGSLMTNPLSPQSAPQEEYLPSRDQSEGNQSERYYPLGKRRDAHTRQRLWPLRDPEEAALLKHFVDRISSFFDCTDRQQHFAVHIPFRARYCDTLFNAIMAMSARHLSRTATFDPYISDHYYQICLETLIPALNDHGAAMNDDLLAATVILRLLEEYDVPLAGSDLRGHSFGTKAFMKAPPPSVTKTPSLRQAVYWSGLRQEIYNAMSLRQPPDIDLSSLHSLFTALGPDAVDCDWANQAIAHCADVLLFSFGACPRSVAVHADLCKRNEQWSEIRPASFDPYFVGDEVQIGATFPDIRFSSAWHAIGYQYNKLAKILLSVHDPELPTVGPLRKRVARQVDQQIRQGVWTVCGVALSNSSVPPAMVIGCMAIQICREPRSQAGCELMGVEGGDRFTDRQEQDRLIQILLRTESLHGWPTNSSARHLCETWGYALNSDGKDDPGAQLGVQG</sequence>
<dbReference type="InterPro" id="IPR021858">
    <property type="entry name" value="Fun_TF"/>
</dbReference>
<protein>
    <submittedName>
        <fullName evidence="8">Transcriptional regulator family: Fungal Specific TF</fullName>
    </submittedName>
</protein>
<dbReference type="AlphaFoldDB" id="A0A9W9PY21"/>
<gene>
    <name evidence="8" type="ORF">N7476_005210</name>
</gene>
<evidence type="ECO:0000259" key="7">
    <source>
        <dbReference type="PROSITE" id="PS50048"/>
    </source>
</evidence>
<evidence type="ECO:0000256" key="4">
    <source>
        <dbReference type="ARBA" id="ARBA00023163"/>
    </source>
</evidence>
<comment type="caution">
    <text evidence="8">The sequence shown here is derived from an EMBL/GenBank/DDBJ whole genome shotgun (WGS) entry which is preliminary data.</text>
</comment>
<dbReference type="SUPFAM" id="SSF57701">
    <property type="entry name" value="Zn2/Cys6 DNA-binding domain"/>
    <property type="match status" value="1"/>
</dbReference>
<reference evidence="8" key="2">
    <citation type="journal article" date="2023" name="IMA Fungus">
        <title>Comparative genomic study of the Penicillium genus elucidates a diverse pangenome and 15 lateral gene transfer events.</title>
        <authorList>
            <person name="Petersen C."/>
            <person name="Sorensen T."/>
            <person name="Nielsen M.R."/>
            <person name="Sondergaard T.E."/>
            <person name="Sorensen J.L."/>
            <person name="Fitzpatrick D.A."/>
            <person name="Frisvad J.C."/>
            <person name="Nielsen K.L."/>
        </authorList>
    </citation>
    <scope>NUCLEOTIDE SEQUENCE</scope>
    <source>
        <strain evidence="8">IBT 21472</strain>
    </source>
</reference>
<keyword evidence="5" id="KW-0539">Nucleus</keyword>
<dbReference type="Pfam" id="PF11951">
    <property type="entry name" value="Fungal_trans_2"/>
    <property type="match status" value="1"/>
</dbReference>
<dbReference type="GO" id="GO:0008270">
    <property type="term" value="F:zinc ion binding"/>
    <property type="evidence" value="ECO:0007669"/>
    <property type="project" value="InterPro"/>
</dbReference>
<evidence type="ECO:0000256" key="1">
    <source>
        <dbReference type="ARBA" id="ARBA00004123"/>
    </source>
</evidence>
<evidence type="ECO:0000256" key="5">
    <source>
        <dbReference type="ARBA" id="ARBA00023242"/>
    </source>
</evidence>
<dbReference type="GO" id="GO:0005634">
    <property type="term" value="C:nucleus"/>
    <property type="evidence" value="ECO:0007669"/>
    <property type="project" value="UniProtKB-SubCell"/>
</dbReference>
<keyword evidence="4" id="KW-0804">Transcription</keyword>
<evidence type="ECO:0000256" key="3">
    <source>
        <dbReference type="ARBA" id="ARBA00023125"/>
    </source>
</evidence>